<feature type="compositionally biased region" description="Basic and acidic residues" evidence="1">
    <location>
        <begin position="416"/>
        <end position="434"/>
    </location>
</feature>
<feature type="region of interest" description="Disordered" evidence="1">
    <location>
        <begin position="1"/>
        <end position="614"/>
    </location>
</feature>
<feature type="compositionally biased region" description="Low complexity" evidence="1">
    <location>
        <begin position="80"/>
        <end position="96"/>
    </location>
</feature>
<feature type="compositionally biased region" description="Low complexity" evidence="1">
    <location>
        <begin position="130"/>
        <end position="172"/>
    </location>
</feature>
<feature type="compositionally biased region" description="Basic and acidic residues" evidence="1">
    <location>
        <begin position="297"/>
        <end position="312"/>
    </location>
</feature>
<proteinExistence type="predicted"/>
<dbReference type="AlphaFoldDB" id="A0AAN6G9H2"/>
<evidence type="ECO:0000256" key="1">
    <source>
        <dbReference type="SAM" id="MobiDB-lite"/>
    </source>
</evidence>
<dbReference type="EMBL" id="JAPDMQ010000272">
    <property type="protein sequence ID" value="KAK0528493.1"/>
    <property type="molecule type" value="Genomic_DNA"/>
</dbReference>
<feature type="compositionally biased region" description="Pro residues" evidence="1">
    <location>
        <begin position="536"/>
        <end position="547"/>
    </location>
</feature>
<evidence type="ECO:0000313" key="3">
    <source>
        <dbReference type="Proteomes" id="UP001176521"/>
    </source>
</evidence>
<feature type="compositionally biased region" description="Low complexity" evidence="1">
    <location>
        <begin position="437"/>
        <end position="448"/>
    </location>
</feature>
<feature type="compositionally biased region" description="Low complexity" evidence="1">
    <location>
        <begin position="473"/>
        <end position="491"/>
    </location>
</feature>
<protein>
    <submittedName>
        <fullName evidence="2">Uncharacterized protein</fullName>
    </submittedName>
</protein>
<name>A0AAN6G9H2_9BASI</name>
<comment type="caution">
    <text evidence="2">The sequence shown here is derived from an EMBL/GenBank/DDBJ whole genome shotgun (WGS) entry which is preliminary data.</text>
</comment>
<feature type="compositionally biased region" description="Polar residues" evidence="1">
    <location>
        <begin position="190"/>
        <end position="199"/>
    </location>
</feature>
<evidence type="ECO:0000313" key="2">
    <source>
        <dbReference type="EMBL" id="KAK0528493.1"/>
    </source>
</evidence>
<dbReference type="Proteomes" id="UP001176521">
    <property type="component" value="Unassembled WGS sequence"/>
</dbReference>
<feature type="compositionally biased region" description="Pro residues" evidence="1">
    <location>
        <begin position="218"/>
        <end position="233"/>
    </location>
</feature>
<feature type="compositionally biased region" description="Basic and acidic residues" evidence="1">
    <location>
        <begin position="449"/>
        <end position="472"/>
    </location>
</feature>
<reference evidence="2" key="1">
    <citation type="journal article" date="2023" name="PhytoFront">
        <title>Draft Genome Resources of Seven Strains of Tilletia horrida, Causal Agent of Kernel Smut of Rice.</title>
        <authorList>
            <person name="Khanal S."/>
            <person name="Antony Babu S."/>
            <person name="Zhou X.G."/>
        </authorList>
    </citation>
    <scope>NUCLEOTIDE SEQUENCE</scope>
    <source>
        <strain evidence="2">TX3</strain>
    </source>
</reference>
<keyword evidence="3" id="KW-1185">Reference proteome</keyword>
<organism evidence="2 3">
    <name type="scientific">Tilletia horrida</name>
    <dbReference type="NCBI Taxonomy" id="155126"/>
    <lineage>
        <taxon>Eukaryota</taxon>
        <taxon>Fungi</taxon>
        <taxon>Dikarya</taxon>
        <taxon>Basidiomycota</taxon>
        <taxon>Ustilaginomycotina</taxon>
        <taxon>Exobasidiomycetes</taxon>
        <taxon>Tilletiales</taxon>
        <taxon>Tilletiaceae</taxon>
        <taxon>Tilletia</taxon>
    </lineage>
</organism>
<feature type="compositionally biased region" description="Low complexity" evidence="1">
    <location>
        <begin position="355"/>
        <end position="371"/>
    </location>
</feature>
<sequence>MSGSRRMLIPMDEGADIPPRPELARPSPIANRNGSAVAPHTPSQPRAVPDLSAGVTAPRPGQDKQGEGGAGTDAANAPCSSASIIQQQPSSLQSSSGFGHFTSSLPRSRSIGAIPVVEIPAAPSPRGSEAGAAAASPRVTTAPAPAPTVQASPGAPTAPASLAALPATSSAGHFEGMDDDEDDEDRIQPVQRNRTTARSRSGPMVILDIEDEEEMRRPPQPPSPSRSSPPPVPVETVAKRPGKQKMRQAEEDWEPEPDPELQPEQAYYVSDGDDDYEDSAAARKKAQQAKKRKKVAASKEKDKGKEDGEPKAKRTKNAASISASAAGGDGAQEAEDAAAAPTKSKRGRKSKATLAAEAQARAEAEAAAQRADSADKDAPSGSMSSPIVIDDLTQRPLEAEKEEETPATTARKAAPGRKESMSGKAASAKEKTPNKEAAQMPAPATVAAAREEQSPEPLAERSNRAEAPDKLRSTASSSSSRSAPSKSIKSATPPMDSKTSSFWGKPLSRILGTGATRRPGLSRRVQIPTLHATRKSPPPPKPALPPPKKVKKTRSEWSDDGSAAEEEAARKRELGEASEDEDECVGGKAGAGLNDEMSGGEEVREGFEEEVEAY</sequence>
<feature type="compositionally biased region" description="Acidic residues" evidence="1">
    <location>
        <begin position="251"/>
        <end position="261"/>
    </location>
</feature>
<feature type="compositionally biased region" description="Basic residues" evidence="1">
    <location>
        <begin position="282"/>
        <end position="296"/>
    </location>
</feature>
<gene>
    <name evidence="2" type="ORF">OC842_004535</name>
</gene>
<accession>A0AAN6G9H2</accession>